<dbReference type="EMBL" id="CADCUA010000374">
    <property type="protein sequence ID" value="CAA9326295.1"/>
    <property type="molecule type" value="Genomic_DNA"/>
</dbReference>
<organism evidence="2">
    <name type="scientific">uncultured Lysobacter sp</name>
    <dbReference type="NCBI Taxonomy" id="271060"/>
    <lineage>
        <taxon>Bacteria</taxon>
        <taxon>Pseudomonadati</taxon>
        <taxon>Pseudomonadota</taxon>
        <taxon>Gammaproteobacteria</taxon>
        <taxon>Lysobacterales</taxon>
        <taxon>Lysobacteraceae</taxon>
        <taxon>Lysobacter</taxon>
        <taxon>environmental samples</taxon>
    </lineage>
</organism>
<reference evidence="2" key="1">
    <citation type="submission" date="2020-02" db="EMBL/GenBank/DDBJ databases">
        <authorList>
            <person name="Meier V. D."/>
        </authorList>
    </citation>
    <scope>NUCLEOTIDE SEQUENCE</scope>
    <source>
        <strain evidence="2">AVDCRST_MAG71</strain>
    </source>
</reference>
<protein>
    <submittedName>
        <fullName evidence="2">Uncharacterized protein</fullName>
    </submittedName>
</protein>
<dbReference type="AlphaFoldDB" id="A0A6J4L9L2"/>
<evidence type="ECO:0000313" key="2">
    <source>
        <dbReference type="EMBL" id="CAA9326295.1"/>
    </source>
</evidence>
<proteinExistence type="predicted"/>
<gene>
    <name evidence="2" type="ORF">AVDCRST_MAG71-1526</name>
</gene>
<evidence type="ECO:0000256" key="1">
    <source>
        <dbReference type="SAM" id="MobiDB-lite"/>
    </source>
</evidence>
<accession>A0A6J4L9L2</accession>
<name>A0A6J4L9L2_9GAMM</name>
<feature type="compositionally biased region" description="Basic and acidic residues" evidence="1">
    <location>
        <begin position="1"/>
        <end position="12"/>
    </location>
</feature>
<feature type="region of interest" description="Disordered" evidence="1">
    <location>
        <begin position="1"/>
        <end position="28"/>
    </location>
</feature>
<sequence length="50" mass="5114">MPLRLARDDATRRGARAGVAQTGSTGMKLQSTSLGLQAGLVAITTEASAR</sequence>